<keyword evidence="9" id="KW-0472">Membrane</keyword>
<dbReference type="GO" id="GO:0008235">
    <property type="term" value="F:metalloexopeptidase activity"/>
    <property type="evidence" value="ECO:0007669"/>
    <property type="project" value="InterPro"/>
</dbReference>
<comment type="function">
    <text evidence="1">May be involved in vacuolar sorting and osmoregulation.</text>
</comment>
<dbReference type="GO" id="GO:0005774">
    <property type="term" value="C:vacuolar membrane"/>
    <property type="evidence" value="ECO:0007669"/>
    <property type="project" value="UniProtKB-SubCell"/>
</dbReference>
<name>A0A9E6ZY87_9FLAO</name>
<keyword evidence="12" id="KW-1185">Reference proteome</keyword>
<feature type="transmembrane region" description="Helical" evidence="9">
    <location>
        <begin position="358"/>
        <end position="381"/>
    </location>
</feature>
<sequence length="757" mass="85382">MKKYSVAISFLLILAAIYWSFLAIMPQNFSKSNVPSTQFSTERALNHIKTIAEYPHYAGSASHTHVRQYLISELKKLGLETQIQEGYTAGDWGNLSKAINIIAKIKGSRSGKSLLLLSHYDSSPYSSPGASDAGSGIATILEGVRAFLATGKKPANDVIIVFSDAEELGLNGAELFVNKHPWAKNIGLILNFEARGSGGPGIMLVETNNGNAQLIKHFVNANPPFPMGNSLAYSIYKIMPNDTDLTVFRENANIQGFNFAFIDDHYDYHTVLDNYERLDRNTLEHQGTYLMPLLKYFSNTDLSALSSNEDYVYVNVPVFKLIYYPFSWIIPMLITAIIIFLILLGYGKYKGKLNYNHIFKGFIPFILSLVICGLIGFYGWPVIKSIYPHYKDNLHGFTYNGYLYITAFVFISITVCFAFYKKFKKINTVNLIVAPVTFWLIICSLGAIYLKGTGFFIIPVFGALVSFYILIEQEEPNLVILTLLAFPALWILSPLVQIFPVGLGLKTMIAVTLLVVLIFGLLLPVTGFYKHKGKLALLALFLGLGYFIAAHFQSDSTADRPKPNSLLYVFNADENKSYWATYNSYIDSWVAQYMGKNKKKITEENKLSSKYNTGYSFMADAPLKDIPVPEIEISNDTIIDNRRHIEICVNPQRNINRLEVFANTKNINECMVNSVPFSKEYLQKRKSKLFTHFVSNNNYTDIKLVLPENENLELTFYEASNNLLTNKLFSIPPRPENTIPMPFVLNDAIVVKKTIKF</sequence>
<evidence type="ECO:0000313" key="12">
    <source>
        <dbReference type="Proteomes" id="UP000831290"/>
    </source>
</evidence>
<evidence type="ECO:0000256" key="1">
    <source>
        <dbReference type="ARBA" id="ARBA00003273"/>
    </source>
</evidence>
<evidence type="ECO:0000256" key="2">
    <source>
        <dbReference type="ARBA" id="ARBA00004128"/>
    </source>
</evidence>
<comment type="similarity">
    <text evidence="3">Belongs to the peptidase M28 family.</text>
</comment>
<reference evidence="11" key="1">
    <citation type="submission" date="2022-03" db="EMBL/GenBank/DDBJ databases">
        <title>Description of Abyssus ytuae gen. nov., sp. nov., a novel member of the family Flavobacteriaceae isolated from the sediment of Mariana Trench.</title>
        <authorList>
            <person name="Zhang J."/>
            <person name="Xu X."/>
        </authorList>
    </citation>
    <scope>NUCLEOTIDE SEQUENCE</scope>
    <source>
        <strain evidence="11">MT3330</strain>
    </source>
</reference>
<evidence type="ECO:0000256" key="4">
    <source>
        <dbReference type="ARBA" id="ARBA00017435"/>
    </source>
</evidence>
<keyword evidence="5" id="KW-0926">Vacuole</keyword>
<dbReference type="KEGG" id="fbm:MQE35_10085"/>
<keyword evidence="6 9" id="KW-1133">Transmembrane helix</keyword>
<accession>A0A9E6ZY87</accession>
<organism evidence="11 12">
    <name type="scientific">Abyssalbus ytuae</name>
    <dbReference type="NCBI Taxonomy" id="2926907"/>
    <lineage>
        <taxon>Bacteria</taxon>
        <taxon>Pseudomonadati</taxon>
        <taxon>Bacteroidota</taxon>
        <taxon>Flavobacteriia</taxon>
        <taxon>Flavobacteriales</taxon>
        <taxon>Flavobacteriaceae</taxon>
        <taxon>Abyssalbus</taxon>
    </lineage>
</organism>
<dbReference type="Gene3D" id="3.40.630.10">
    <property type="entry name" value="Zn peptidases"/>
    <property type="match status" value="1"/>
</dbReference>
<feature type="transmembrane region" description="Helical" evidence="9">
    <location>
        <begin position="535"/>
        <end position="552"/>
    </location>
</feature>
<gene>
    <name evidence="11" type="ORF">MQE35_10085</name>
</gene>
<dbReference type="AlphaFoldDB" id="A0A9E6ZY87"/>
<evidence type="ECO:0000256" key="5">
    <source>
        <dbReference type="ARBA" id="ARBA00022554"/>
    </source>
</evidence>
<dbReference type="Pfam" id="PF04389">
    <property type="entry name" value="Peptidase_M28"/>
    <property type="match status" value="1"/>
</dbReference>
<feature type="transmembrane region" description="Helical" evidence="9">
    <location>
        <begin position="401"/>
        <end position="420"/>
    </location>
</feature>
<comment type="subcellular location">
    <subcellularLocation>
        <location evidence="2">Vacuole membrane</location>
        <topology evidence="2">Multi-pass membrane protein</topology>
    </subcellularLocation>
</comment>
<dbReference type="GO" id="GO:0006508">
    <property type="term" value="P:proteolysis"/>
    <property type="evidence" value="ECO:0007669"/>
    <property type="project" value="InterPro"/>
</dbReference>
<dbReference type="RefSeq" id="WP_255841241.1">
    <property type="nucleotide sequence ID" value="NZ_CP094358.1"/>
</dbReference>
<dbReference type="PANTHER" id="PTHR12147:SF58">
    <property type="entry name" value="VACUOLAR MEMBRANE PROTEASE"/>
    <property type="match status" value="1"/>
</dbReference>
<proteinExistence type="inferred from homology"/>
<keyword evidence="9" id="KW-0812">Transmembrane</keyword>
<feature type="transmembrane region" description="Helical" evidence="9">
    <location>
        <begin position="322"/>
        <end position="346"/>
    </location>
</feature>
<feature type="transmembrane region" description="Helical" evidence="9">
    <location>
        <begin position="505"/>
        <end position="523"/>
    </location>
</feature>
<keyword evidence="7" id="KW-0325">Glycoprotein</keyword>
<evidence type="ECO:0000256" key="8">
    <source>
        <dbReference type="ARBA" id="ARBA00031512"/>
    </source>
</evidence>
<evidence type="ECO:0000259" key="10">
    <source>
        <dbReference type="Pfam" id="PF04389"/>
    </source>
</evidence>
<evidence type="ECO:0000256" key="9">
    <source>
        <dbReference type="SAM" id="Phobius"/>
    </source>
</evidence>
<evidence type="ECO:0000256" key="7">
    <source>
        <dbReference type="ARBA" id="ARBA00023180"/>
    </source>
</evidence>
<feature type="transmembrane region" description="Helical" evidence="9">
    <location>
        <begin position="429"/>
        <end position="449"/>
    </location>
</feature>
<dbReference type="EMBL" id="CP094358">
    <property type="protein sequence ID" value="UOB16086.1"/>
    <property type="molecule type" value="Genomic_DNA"/>
</dbReference>
<dbReference type="InterPro" id="IPR007484">
    <property type="entry name" value="Peptidase_M28"/>
</dbReference>
<feature type="transmembrane region" description="Helical" evidence="9">
    <location>
        <begin position="455"/>
        <end position="471"/>
    </location>
</feature>
<evidence type="ECO:0000256" key="3">
    <source>
        <dbReference type="ARBA" id="ARBA00010918"/>
    </source>
</evidence>
<feature type="domain" description="Peptidase M28" evidence="10">
    <location>
        <begin position="100"/>
        <end position="289"/>
    </location>
</feature>
<dbReference type="InterPro" id="IPR045175">
    <property type="entry name" value="M28_fam"/>
</dbReference>
<dbReference type="SUPFAM" id="SSF53187">
    <property type="entry name" value="Zn-dependent exopeptidases"/>
    <property type="match status" value="1"/>
</dbReference>
<evidence type="ECO:0000313" key="11">
    <source>
        <dbReference type="EMBL" id="UOB16086.1"/>
    </source>
</evidence>
<protein>
    <recommendedName>
        <fullName evidence="4">Vacuolar membrane protease</fullName>
    </recommendedName>
    <alternativeName>
        <fullName evidence="8">FXNA-related family protease 1</fullName>
    </alternativeName>
</protein>
<dbReference type="PANTHER" id="PTHR12147">
    <property type="entry name" value="METALLOPEPTIDASE M28 FAMILY MEMBER"/>
    <property type="match status" value="1"/>
</dbReference>
<dbReference type="Proteomes" id="UP000831290">
    <property type="component" value="Chromosome"/>
</dbReference>
<evidence type="ECO:0000256" key="6">
    <source>
        <dbReference type="ARBA" id="ARBA00022989"/>
    </source>
</evidence>
<feature type="transmembrane region" description="Helical" evidence="9">
    <location>
        <begin position="478"/>
        <end position="499"/>
    </location>
</feature>